<gene>
    <name evidence="1" type="ORF">V8G54_005011</name>
</gene>
<sequence>FHVPEPLVFVDATTTLSTEFSFSISGNGDDVLILQRKAFRCSTKPKSIMFVSLLQAKGENTQPCFPCTGSGAQKCKFCLGSGNVTVELGGGEKEVSICINCDGVCSLTCTTCQGSRIQPRYLDRKYAVLQPHFPSFAQRSAFFTSSQQKISGPAPFPLPLINAKVSREWRRVTEGLAAASVMLASCFSVVTQKRFGMVLR</sequence>
<organism evidence="1 2">
    <name type="scientific">Vigna mungo</name>
    <name type="common">Black gram</name>
    <name type="synonym">Phaseolus mungo</name>
    <dbReference type="NCBI Taxonomy" id="3915"/>
    <lineage>
        <taxon>Eukaryota</taxon>
        <taxon>Viridiplantae</taxon>
        <taxon>Streptophyta</taxon>
        <taxon>Embryophyta</taxon>
        <taxon>Tracheophyta</taxon>
        <taxon>Spermatophyta</taxon>
        <taxon>Magnoliopsida</taxon>
        <taxon>eudicotyledons</taxon>
        <taxon>Gunneridae</taxon>
        <taxon>Pentapetalae</taxon>
        <taxon>rosids</taxon>
        <taxon>fabids</taxon>
        <taxon>Fabales</taxon>
        <taxon>Fabaceae</taxon>
        <taxon>Papilionoideae</taxon>
        <taxon>50 kb inversion clade</taxon>
        <taxon>NPAAA clade</taxon>
        <taxon>indigoferoid/millettioid clade</taxon>
        <taxon>Phaseoleae</taxon>
        <taxon>Vigna</taxon>
    </lineage>
</organism>
<keyword evidence="2" id="KW-1185">Reference proteome</keyword>
<name>A0AAQ3PJ49_VIGMU</name>
<dbReference type="GO" id="GO:0010206">
    <property type="term" value="P:photosystem II repair"/>
    <property type="evidence" value="ECO:0007669"/>
    <property type="project" value="TreeGrafter"/>
</dbReference>
<evidence type="ECO:0000313" key="2">
    <source>
        <dbReference type="Proteomes" id="UP001374535"/>
    </source>
</evidence>
<dbReference type="Pfam" id="PF17302">
    <property type="entry name" value="DUF5351"/>
    <property type="match status" value="1"/>
</dbReference>
<accession>A0AAQ3PJ49</accession>
<dbReference type="PANTHER" id="PTHR15852">
    <property type="entry name" value="PLASTID TRANSCRIPTIONALLY ACTIVE PROTEIN"/>
    <property type="match status" value="1"/>
</dbReference>
<protein>
    <submittedName>
        <fullName evidence="1">Uncharacterized protein</fullName>
    </submittedName>
</protein>
<dbReference type="GO" id="GO:0003756">
    <property type="term" value="F:protein disulfide isomerase activity"/>
    <property type="evidence" value="ECO:0007669"/>
    <property type="project" value="TreeGrafter"/>
</dbReference>
<dbReference type="GO" id="GO:0009507">
    <property type="term" value="C:chloroplast"/>
    <property type="evidence" value="ECO:0007669"/>
    <property type="project" value="TreeGrafter"/>
</dbReference>
<dbReference type="AlphaFoldDB" id="A0AAQ3PJ49"/>
<dbReference type="InterPro" id="IPR035272">
    <property type="entry name" value="DUF5351"/>
</dbReference>
<dbReference type="EMBL" id="CP144700">
    <property type="protein sequence ID" value="WVZ26467.1"/>
    <property type="molecule type" value="Genomic_DNA"/>
</dbReference>
<dbReference type="Proteomes" id="UP001374535">
    <property type="component" value="Chromosome 1"/>
</dbReference>
<reference evidence="1 2" key="1">
    <citation type="journal article" date="2023" name="Life. Sci Alliance">
        <title>Evolutionary insights into 3D genome organization and epigenetic landscape of Vigna mungo.</title>
        <authorList>
            <person name="Junaid A."/>
            <person name="Singh B."/>
            <person name="Bhatia S."/>
        </authorList>
    </citation>
    <scope>NUCLEOTIDE SEQUENCE [LARGE SCALE GENOMIC DNA]</scope>
    <source>
        <strain evidence="1">Urdbean</strain>
    </source>
</reference>
<proteinExistence type="predicted"/>
<feature type="non-terminal residue" evidence="1">
    <location>
        <position position="1"/>
    </location>
</feature>
<evidence type="ECO:0000313" key="1">
    <source>
        <dbReference type="EMBL" id="WVZ26467.1"/>
    </source>
</evidence>
<dbReference type="InterPro" id="IPR036410">
    <property type="entry name" value="HSP_DnaJ_Cys-rich_dom_sf"/>
</dbReference>
<dbReference type="SUPFAM" id="SSF57938">
    <property type="entry name" value="DnaJ/Hsp40 cysteine-rich domain"/>
    <property type="match status" value="1"/>
</dbReference>
<dbReference type="PANTHER" id="PTHR15852:SF27">
    <property type="entry name" value="PROTEIN DISULFIDE-ISOMERASE LQY1, CHLOROPLASTIC"/>
    <property type="match status" value="1"/>
</dbReference>